<dbReference type="Gene3D" id="3.30.420.10">
    <property type="entry name" value="Ribonuclease H-like superfamily/Ribonuclease H"/>
    <property type="match status" value="1"/>
</dbReference>
<dbReference type="InterPro" id="IPR001584">
    <property type="entry name" value="Integrase_cat-core"/>
</dbReference>
<organism evidence="11 12">
    <name type="scientific">Araneus ventricosus</name>
    <name type="common">Orbweaver spider</name>
    <name type="synonym">Epeira ventricosa</name>
    <dbReference type="NCBI Taxonomy" id="182803"/>
    <lineage>
        <taxon>Eukaryota</taxon>
        <taxon>Metazoa</taxon>
        <taxon>Ecdysozoa</taxon>
        <taxon>Arthropoda</taxon>
        <taxon>Chelicerata</taxon>
        <taxon>Arachnida</taxon>
        <taxon>Araneae</taxon>
        <taxon>Araneomorphae</taxon>
        <taxon>Entelegynae</taxon>
        <taxon>Araneoidea</taxon>
        <taxon>Araneidae</taxon>
        <taxon>Araneus</taxon>
    </lineage>
</organism>
<dbReference type="PANTHER" id="PTHR42648:SF11">
    <property type="entry name" value="TRANSPOSON TY4-P GAG-POL POLYPROTEIN"/>
    <property type="match status" value="1"/>
</dbReference>
<keyword evidence="3" id="KW-0255">Endonuclease</keyword>
<dbReference type="GO" id="GO:0006310">
    <property type="term" value="P:DNA recombination"/>
    <property type="evidence" value="ECO:0007669"/>
    <property type="project" value="UniProtKB-KW"/>
</dbReference>
<keyword evidence="6" id="KW-0229">DNA integration</keyword>
<reference evidence="11 12" key="1">
    <citation type="journal article" date="2019" name="Sci. Rep.">
        <title>Orb-weaving spider Araneus ventricosus genome elucidates the spidroin gene catalogue.</title>
        <authorList>
            <person name="Kono N."/>
            <person name="Nakamura H."/>
            <person name="Ohtoshi R."/>
            <person name="Moran D.A.P."/>
            <person name="Shinohara A."/>
            <person name="Yoshida Y."/>
            <person name="Fujiwara M."/>
            <person name="Mori M."/>
            <person name="Tomita M."/>
            <person name="Arakawa K."/>
        </authorList>
    </citation>
    <scope>NUCLEOTIDE SEQUENCE [LARGE SCALE GENOMIC DNA]</scope>
</reference>
<feature type="domain" description="Integrase catalytic" evidence="10">
    <location>
        <begin position="1"/>
        <end position="99"/>
    </location>
</feature>
<dbReference type="PROSITE" id="PS50994">
    <property type="entry name" value="INTEGRASE"/>
    <property type="match status" value="1"/>
</dbReference>
<dbReference type="EMBL" id="BGPR01015737">
    <property type="protein sequence ID" value="GBN70421.1"/>
    <property type="molecule type" value="Genomic_DNA"/>
</dbReference>
<dbReference type="GO" id="GO:0004519">
    <property type="term" value="F:endonuclease activity"/>
    <property type="evidence" value="ECO:0007669"/>
    <property type="project" value="UniProtKB-KW"/>
</dbReference>
<dbReference type="GO" id="GO:0003887">
    <property type="term" value="F:DNA-directed DNA polymerase activity"/>
    <property type="evidence" value="ECO:0007669"/>
    <property type="project" value="UniProtKB-KW"/>
</dbReference>
<protein>
    <recommendedName>
        <fullName evidence="10">Integrase catalytic domain-containing protein</fullName>
    </recommendedName>
</protein>
<dbReference type="PANTHER" id="PTHR42648">
    <property type="entry name" value="TRANSPOSASE, PUTATIVE-RELATED"/>
    <property type="match status" value="1"/>
</dbReference>
<name>A0A4Y2R497_ARAVE</name>
<evidence type="ECO:0000256" key="1">
    <source>
        <dbReference type="ARBA" id="ARBA00022722"/>
    </source>
</evidence>
<evidence type="ECO:0000256" key="6">
    <source>
        <dbReference type="ARBA" id="ARBA00022908"/>
    </source>
</evidence>
<keyword evidence="4" id="KW-0378">Hydrolase</keyword>
<evidence type="ECO:0000256" key="3">
    <source>
        <dbReference type="ARBA" id="ARBA00022759"/>
    </source>
</evidence>
<dbReference type="GO" id="GO:0046872">
    <property type="term" value="F:metal ion binding"/>
    <property type="evidence" value="ECO:0007669"/>
    <property type="project" value="UniProtKB-KW"/>
</dbReference>
<keyword evidence="12" id="KW-1185">Reference proteome</keyword>
<keyword evidence="7" id="KW-0695">RNA-directed DNA polymerase</keyword>
<dbReference type="GO" id="GO:0003676">
    <property type="term" value="F:nucleic acid binding"/>
    <property type="evidence" value="ECO:0007669"/>
    <property type="project" value="InterPro"/>
</dbReference>
<evidence type="ECO:0000259" key="10">
    <source>
        <dbReference type="PROSITE" id="PS50994"/>
    </source>
</evidence>
<gene>
    <name evidence="11" type="ORF">AVEN_164026_1</name>
</gene>
<dbReference type="GO" id="GO:0003964">
    <property type="term" value="F:RNA-directed DNA polymerase activity"/>
    <property type="evidence" value="ECO:0007669"/>
    <property type="project" value="UniProtKB-KW"/>
</dbReference>
<keyword evidence="8" id="KW-0239">DNA-directed DNA polymerase</keyword>
<dbReference type="AlphaFoldDB" id="A0A4Y2R497"/>
<evidence type="ECO:0000256" key="9">
    <source>
        <dbReference type="ARBA" id="ARBA00023172"/>
    </source>
</evidence>
<keyword evidence="8" id="KW-0808">Transferase</keyword>
<dbReference type="OrthoDB" id="413361at2759"/>
<keyword evidence="8" id="KW-0548">Nucleotidyltransferase</keyword>
<keyword evidence="9" id="KW-0233">DNA recombination</keyword>
<evidence type="ECO:0000256" key="2">
    <source>
        <dbReference type="ARBA" id="ARBA00022723"/>
    </source>
</evidence>
<dbReference type="Proteomes" id="UP000499080">
    <property type="component" value="Unassembled WGS sequence"/>
</dbReference>
<evidence type="ECO:0000256" key="5">
    <source>
        <dbReference type="ARBA" id="ARBA00022842"/>
    </source>
</evidence>
<keyword evidence="5" id="KW-0460">Magnesium</keyword>
<proteinExistence type="predicted"/>
<dbReference type="InterPro" id="IPR039537">
    <property type="entry name" value="Retrotran_Ty1/copia-like"/>
</dbReference>
<dbReference type="GO" id="GO:0015074">
    <property type="term" value="P:DNA integration"/>
    <property type="evidence" value="ECO:0007669"/>
    <property type="project" value="UniProtKB-KW"/>
</dbReference>
<evidence type="ECO:0000256" key="7">
    <source>
        <dbReference type="ARBA" id="ARBA00022918"/>
    </source>
</evidence>
<evidence type="ECO:0000313" key="12">
    <source>
        <dbReference type="Proteomes" id="UP000499080"/>
    </source>
</evidence>
<dbReference type="InterPro" id="IPR012337">
    <property type="entry name" value="RNaseH-like_sf"/>
</dbReference>
<sequence>MHKKSQVVNCLKTLISESEAAGLRIKEMLNDGGTEFNNSEVKAHLASKRISNQISMPYTPEQNSDAERKNRILVECAWYLIHTKELPIKRWAEAINTSV</sequence>
<evidence type="ECO:0000313" key="11">
    <source>
        <dbReference type="EMBL" id="GBN70421.1"/>
    </source>
</evidence>
<evidence type="ECO:0000256" key="8">
    <source>
        <dbReference type="ARBA" id="ARBA00022932"/>
    </source>
</evidence>
<accession>A0A4Y2R497</accession>
<keyword evidence="2" id="KW-0479">Metal-binding</keyword>
<dbReference type="InterPro" id="IPR036397">
    <property type="entry name" value="RNaseH_sf"/>
</dbReference>
<comment type="caution">
    <text evidence="11">The sequence shown here is derived from an EMBL/GenBank/DDBJ whole genome shotgun (WGS) entry which is preliminary data.</text>
</comment>
<dbReference type="GO" id="GO:0016787">
    <property type="term" value="F:hydrolase activity"/>
    <property type="evidence" value="ECO:0007669"/>
    <property type="project" value="UniProtKB-KW"/>
</dbReference>
<keyword evidence="1" id="KW-0540">Nuclease</keyword>
<evidence type="ECO:0000256" key="4">
    <source>
        <dbReference type="ARBA" id="ARBA00022801"/>
    </source>
</evidence>
<dbReference type="SUPFAM" id="SSF53098">
    <property type="entry name" value="Ribonuclease H-like"/>
    <property type="match status" value="1"/>
</dbReference>